<keyword evidence="1" id="KW-1133">Transmembrane helix</keyword>
<proteinExistence type="predicted"/>
<feature type="transmembrane region" description="Helical" evidence="1">
    <location>
        <begin position="25"/>
        <end position="46"/>
    </location>
</feature>
<evidence type="ECO:0000313" key="2">
    <source>
        <dbReference type="EMBL" id="CAF2140864.1"/>
    </source>
</evidence>
<reference evidence="2" key="1">
    <citation type="submission" date="2021-01" db="EMBL/GenBank/DDBJ databases">
        <authorList>
            <consortium name="Genoscope - CEA"/>
            <person name="William W."/>
        </authorList>
    </citation>
    <scope>NUCLEOTIDE SEQUENCE</scope>
</reference>
<accession>A0A816X084</accession>
<name>A0A816X084_BRANA</name>
<dbReference type="AlphaFoldDB" id="A0A816X084"/>
<protein>
    <submittedName>
        <fullName evidence="2">(rape) hypothetical protein</fullName>
    </submittedName>
</protein>
<keyword evidence="1" id="KW-0812">Transmembrane</keyword>
<organism evidence="2">
    <name type="scientific">Brassica napus</name>
    <name type="common">Rape</name>
    <dbReference type="NCBI Taxonomy" id="3708"/>
    <lineage>
        <taxon>Eukaryota</taxon>
        <taxon>Viridiplantae</taxon>
        <taxon>Streptophyta</taxon>
        <taxon>Embryophyta</taxon>
        <taxon>Tracheophyta</taxon>
        <taxon>Spermatophyta</taxon>
        <taxon>Magnoliopsida</taxon>
        <taxon>eudicotyledons</taxon>
        <taxon>Gunneridae</taxon>
        <taxon>Pentapetalae</taxon>
        <taxon>rosids</taxon>
        <taxon>malvids</taxon>
        <taxon>Brassicales</taxon>
        <taxon>Brassicaceae</taxon>
        <taxon>Brassiceae</taxon>
        <taxon>Brassica</taxon>
    </lineage>
</organism>
<feature type="non-terminal residue" evidence="2">
    <location>
        <position position="1"/>
    </location>
</feature>
<dbReference type="EMBL" id="HG994356">
    <property type="protein sequence ID" value="CAF2140864.1"/>
    <property type="molecule type" value="Genomic_DNA"/>
</dbReference>
<sequence>LESLIHFLIVDKALYVADIDLGSKIFFIGFIFILANTINVPICYLVL</sequence>
<dbReference type="Proteomes" id="UP001295469">
    <property type="component" value="Chromosome A02"/>
</dbReference>
<keyword evidence="1" id="KW-0472">Membrane</keyword>
<gene>
    <name evidence="2" type="ORF">DARMORV10_A02P22870.1</name>
</gene>
<evidence type="ECO:0000256" key="1">
    <source>
        <dbReference type="SAM" id="Phobius"/>
    </source>
</evidence>